<evidence type="ECO:0000256" key="8">
    <source>
        <dbReference type="ARBA" id="ARBA00024713"/>
    </source>
</evidence>
<evidence type="ECO:0000256" key="1">
    <source>
        <dbReference type="ARBA" id="ARBA00004448"/>
    </source>
</evidence>
<dbReference type="EMBL" id="JAODUO010000383">
    <property type="protein sequence ID" value="KAK2181756.1"/>
    <property type="molecule type" value="Genomic_DNA"/>
</dbReference>
<evidence type="ECO:0000313" key="12">
    <source>
        <dbReference type="Proteomes" id="UP001209878"/>
    </source>
</evidence>
<keyword evidence="5" id="KW-1133">Transmembrane helix</keyword>
<evidence type="ECO:0000256" key="6">
    <source>
        <dbReference type="ARBA" id="ARBA00023128"/>
    </source>
</evidence>
<keyword evidence="9" id="KW-0813">Transport</keyword>
<evidence type="ECO:0000256" key="5">
    <source>
        <dbReference type="ARBA" id="ARBA00022989"/>
    </source>
</evidence>
<evidence type="ECO:0000256" key="10">
    <source>
        <dbReference type="SAM" id="MobiDB-lite"/>
    </source>
</evidence>
<keyword evidence="12" id="KW-1185">Reference proteome</keyword>
<reference evidence="11" key="1">
    <citation type="journal article" date="2023" name="Mol. Biol. Evol.">
        <title>Third-Generation Sequencing Reveals the Adaptive Role of the Epigenome in Three Deep-Sea Polychaetes.</title>
        <authorList>
            <person name="Perez M."/>
            <person name="Aroh O."/>
            <person name="Sun Y."/>
            <person name="Lan Y."/>
            <person name="Juniper S.K."/>
            <person name="Young C.R."/>
            <person name="Angers B."/>
            <person name="Qian P.Y."/>
        </authorList>
    </citation>
    <scope>NUCLEOTIDE SEQUENCE</scope>
    <source>
        <strain evidence="11">R07B-5</strain>
    </source>
</reference>
<keyword evidence="9" id="KW-0811">Translocation</keyword>
<organism evidence="11 12">
    <name type="scientific">Ridgeia piscesae</name>
    <name type="common">Tubeworm</name>
    <dbReference type="NCBI Taxonomy" id="27915"/>
    <lineage>
        <taxon>Eukaryota</taxon>
        <taxon>Metazoa</taxon>
        <taxon>Spiralia</taxon>
        <taxon>Lophotrochozoa</taxon>
        <taxon>Annelida</taxon>
        <taxon>Polychaeta</taxon>
        <taxon>Sedentaria</taxon>
        <taxon>Canalipalpata</taxon>
        <taxon>Sabellida</taxon>
        <taxon>Siboglinidae</taxon>
        <taxon>Ridgeia</taxon>
    </lineage>
</organism>
<comment type="subcellular location">
    <subcellularLocation>
        <location evidence="1 9">Mitochondrion inner membrane</location>
        <topology evidence="1 9">Multi-pass membrane protein</topology>
    </subcellularLocation>
</comment>
<comment type="subunit">
    <text evidence="9">Component of the TIM22 complex.</text>
</comment>
<evidence type="ECO:0000256" key="3">
    <source>
        <dbReference type="ARBA" id="ARBA00022692"/>
    </source>
</evidence>
<sequence length="195" mass="21106">MAAPTDDGAQHDAPPVNTENANILPTTTFNWYHQLDLIMGENKRRNKIFPPPMGIPTPERTPEELRIQSFFESCAFKTGMSCVLGFALGGAFGLFTAGIDPNITGTETPTMKLVWKEMKARTISYSKNFALIGAMFAGTECLIESYRGKTELLNGTLSGGFVGGIIGLRAGVKPAIFGALGFAAFSTAIDYYLRH</sequence>
<evidence type="ECO:0000256" key="4">
    <source>
        <dbReference type="ARBA" id="ARBA00022792"/>
    </source>
</evidence>
<dbReference type="GO" id="GO:0008320">
    <property type="term" value="F:protein transmembrane transporter activity"/>
    <property type="evidence" value="ECO:0007669"/>
    <property type="project" value="UniProtKB-UniRule"/>
</dbReference>
<dbReference type="Proteomes" id="UP001209878">
    <property type="component" value="Unassembled WGS sequence"/>
</dbReference>
<dbReference type="PANTHER" id="PTHR14110:SF0">
    <property type="entry name" value="MITOCHONDRIAL IMPORT INNER MEMBRANE TRANSLOCASE SUBUNIT TIM22"/>
    <property type="match status" value="1"/>
</dbReference>
<evidence type="ECO:0000313" key="11">
    <source>
        <dbReference type="EMBL" id="KAK2181756.1"/>
    </source>
</evidence>
<keyword evidence="6 9" id="KW-0496">Mitochondrion</keyword>
<feature type="region of interest" description="Disordered" evidence="10">
    <location>
        <begin position="1"/>
        <end position="21"/>
    </location>
</feature>
<comment type="function">
    <text evidence="8 9">Essential core component of the TIM22 complex, a complex that mediates the import and insertion of multi-pass transmembrane proteins into the mitochondrial inner membrane. In the TIM22 complex, it constitutes the voltage-activated and signal-gated channel. Forms a twin-pore translocase that uses the membrane potential as external driving force in 2 voltage-dependent steps.</text>
</comment>
<dbReference type="GO" id="GO:0042721">
    <property type="term" value="C:TIM22 mitochondrial import inner membrane insertion complex"/>
    <property type="evidence" value="ECO:0007669"/>
    <property type="project" value="UniProtKB-UniRule"/>
</dbReference>
<evidence type="ECO:0000256" key="9">
    <source>
        <dbReference type="RuleBase" id="RU367038"/>
    </source>
</evidence>
<evidence type="ECO:0000256" key="7">
    <source>
        <dbReference type="ARBA" id="ARBA00023136"/>
    </source>
</evidence>
<keyword evidence="4 9" id="KW-0999">Mitochondrion inner membrane</keyword>
<dbReference type="GO" id="GO:0030943">
    <property type="term" value="F:mitochondrion targeting sequence binding"/>
    <property type="evidence" value="ECO:0007669"/>
    <property type="project" value="TreeGrafter"/>
</dbReference>
<comment type="caution">
    <text evidence="11">The sequence shown here is derived from an EMBL/GenBank/DDBJ whole genome shotgun (WGS) entry which is preliminary data.</text>
</comment>
<dbReference type="GO" id="GO:0045039">
    <property type="term" value="P:protein insertion into mitochondrial inner membrane"/>
    <property type="evidence" value="ECO:0007669"/>
    <property type="project" value="UniProtKB-UniRule"/>
</dbReference>
<dbReference type="Pfam" id="PF02466">
    <property type="entry name" value="Tim17"/>
    <property type="match status" value="1"/>
</dbReference>
<gene>
    <name evidence="11" type="ORF">NP493_383g04002</name>
</gene>
<dbReference type="InterPro" id="IPR039175">
    <property type="entry name" value="TIM22"/>
</dbReference>
<protein>
    <recommendedName>
        <fullName evidence="9">Mitochondrial import inner membrane translocase subunit TIM22</fullName>
    </recommendedName>
</protein>
<name>A0AAD9L2C9_RIDPI</name>
<comment type="similarity">
    <text evidence="2 9">Belongs to the Tim17/Tim22/Tim23 family.</text>
</comment>
<keyword evidence="9" id="KW-0653">Protein transport</keyword>
<dbReference type="AlphaFoldDB" id="A0AAD9L2C9"/>
<accession>A0AAD9L2C9</accession>
<keyword evidence="3" id="KW-0812">Transmembrane</keyword>
<keyword evidence="7" id="KW-0472">Membrane</keyword>
<proteinExistence type="inferred from homology"/>
<evidence type="ECO:0000256" key="2">
    <source>
        <dbReference type="ARBA" id="ARBA00008444"/>
    </source>
</evidence>
<dbReference type="PANTHER" id="PTHR14110">
    <property type="entry name" value="MITOCHONDRIAL IMPORT INNER MEMBRANE TRANSLOCASE SUBUNIT TIM22"/>
    <property type="match status" value="1"/>
</dbReference>